<dbReference type="EMBL" id="OX458333">
    <property type="protein sequence ID" value="CAI8899444.1"/>
    <property type="molecule type" value="Genomic_DNA"/>
</dbReference>
<gene>
    <name evidence="1" type="ORF">MSZNOR_3410</name>
</gene>
<evidence type="ECO:0000313" key="1">
    <source>
        <dbReference type="EMBL" id="CAI8899444.1"/>
    </source>
</evidence>
<reference evidence="1 2" key="1">
    <citation type="submission" date="2023-03" db="EMBL/GenBank/DDBJ databases">
        <authorList>
            <person name="Pearce D."/>
        </authorList>
    </citation>
    <scope>NUCLEOTIDE SEQUENCE [LARGE SCALE GENOMIC DNA]</scope>
    <source>
        <strain evidence="1">Msz</strain>
    </source>
</reference>
<evidence type="ECO:0000313" key="2">
    <source>
        <dbReference type="Proteomes" id="UP001162030"/>
    </source>
</evidence>
<proteinExistence type="predicted"/>
<protein>
    <submittedName>
        <fullName evidence="1">Uncharacterized protein</fullName>
    </submittedName>
</protein>
<name>A0ABN8X8M4_9GAMM</name>
<sequence>MLYCHIDSPCIEKYSKNLDLTVECRLWIGYFTIKCRFKIMPSAIAPPSRPSPLRFPL</sequence>
<keyword evidence="2" id="KW-1185">Reference proteome</keyword>
<accession>A0ABN8X8M4</accession>
<dbReference type="Proteomes" id="UP001162030">
    <property type="component" value="Chromosome"/>
</dbReference>
<organism evidence="1 2">
    <name type="scientific">Methylocaldum szegediense</name>
    <dbReference type="NCBI Taxonomy" id="73780"/>
    <lineage>
        <taxon>Bacteria</taxon>
        <taxon>Pseudomonadati</taxon>
        <taxon>Pseudomonadota</taxon>
        <taxon>Gammaproteobacteria</taxon>
        <taxon>Methylococcales</taxon>
        <taxon>Methylococcaceae</taxon>
        <taxon>Methylocaldum</taxon>
    </lineage>
</organism>